<dbReference type="GO" id="GO:0016747">
    <property type="term" value="F:acyltransferase activity, transferring groups other than amino-acyl groups"/>
    <property type="evidence" value="ECO:0007669"/>
    <property type="project" value="InterPro"/>
</dbReference>
<reference evidence="2 3" key="1">
    <citation type="journal article" date="2013" name="ISME J.">
        <title>A metabolic model for members of the genus Tetrasphaera involved in enhanced biological phosphorus removal.</title>
        <authorList>
            <person name="Kristiansen R."/>
            <person name="Nguyen H.T.T."/>
            <person name="Saunders A.M."/>
            <person name="Nielsen J.L."/>
            <person name="Wimmer R."/>
            <person name="Le V.Q."/>
            <person name="McIlroy S.J."/>
            <person name="Petrovski S."/>
            <person name="Seviour R.J."/>
            <person name="Calteau A."/>
            <person name="Nielsen K.L."/>
            <person name="Nielsen P.H."/>
        </authorList>
    </citation>
    <scope>NUCLEOTIDE SEQUENCE [LARGE SCALE GENOMIC DNA]</scope>
    <source>
        <strain evidence="2 3">T1-X7</strain>
    </source>
</reference>
<gene>
    <name evidence="2" type="ORF">BN12_580009</name>
</gene>
<accession>A0A077M6W4</accession>
<feature type="domain" description="N-acetyltransferase" evidence="1">
    <location>
        <begin position="5"/>
        <end position="168"/>
    </location>
</feature>
<protein>
    <recommendedName>
        <fullName evidence="1">N-acetyltransferase domain-containing protein</fullName>
    </recommendedName>
</protein>
<organism evidence="2 3">
    <name type="scientific">Nostocoides japonicum T1-X7</name>
    <dbReference type="NCBI Taxonomy" id="1194083"/>
    <lineage>
        <taxon>Bacteria</taxon>
        <taxon>Bacillati</taxon>
        <taxon>Actinomycetota</taxon>
        <taxon>Actinomycetes</taxon>
        <taxon>Micrococcales</taxon>
        <taxon>Intrasporangiaceae</taxon>
        <taxon>Nostocoides</taxon>
    </lineage>
</organism>
<dbReference type="EMBL" id="CAJB01000390">
    <property type="protein sequence ID" value="CCH79780.1"/>
    <property type="molecule type" value="Genomic_DNA"/>
</dbReference>
<dbReference type="Pfam" id="PF00583">
    <property type="entry name" value="Acetyltransf_1"/>
    <property type="match status" value="1"/>
</dbReference>
<comment type="caution">
    <text evidence="2">The sequence shown here is derived from an EMBL/GenBank/DDBJ whole genome shotgun (WGS) entry which is preliminary data.</text>
</comment>
<evidence type="ECO:0000313" key="3">
    <source>
        <dbReference type="Proteomes" id="UP000035721"/>
    </source>
</evidence>
<evidence type="ECO:0000259" key="1">
    <source>
        <dbReference type="PROSITE" id="PS51186"/>
    </source>
</evidence>
<dbReference type="InterPro" id="IPR000182">
    <property type="entry name" value="GNAT_dom"/>
</dbReference>
<proteinExistence type="predicted"/>
<dbReference type="Proteomes" id="UP000035721">
    <property type="component" value="Unassembled WGS sequence"/>
</dbReference>
<dbReference type="AlphaFoldDB" id="A0A077M6W4"/>
<dbReference type="STRING" id="1194083.BN12_580009"/>
<dbReference type="SUPFAM" id="SSF55729">
    <property type="entry name" value="Acyl-CoA N-acyltransferases (Nat)"/>
    <property type="match status" value="1"/>
</dbReference>
<dbReference type="PROSITE" id="PS51186">
    <property type="entry name" value="GNAT"/>
    <property type="match status" value="1"/>
</dbReference>
<dbReference type="Gene3D" id="3.40.630.30">
    <property type="match status" value="1"/>
</dbReference>
<keyword evidence="3" id="KW-1185">Reference proteome</keyword>
<sequence length="347" mass="37794">MSEAFLLRAAVPDDVDEVEALGTLSADGGAVSFRTHTHVRPRDPGLTRSLGVVAVDERDGRLVGSARMTIGSCWYEGAQRSYALLGSLVVHPEHRRRGIAAALARWRIERAEQLEGADVVILADIQKGNAASLAAARRWATAFVGPSSSVPVPMRPRPARLPRGLEIRATSAEQLSEVADRVTAATADCNFARIWTPSTLRQWLEWAPTGIPVHHYRLALSPSGAVLAGLALRQEGLLRSMEVVRMPPAIRLANMVLHVVPGDGMLRNIGVEHVWYLPGQERAAAALWKDARWSFRERGSNLLLTVDRRSPLRSVLGIRPWMPTTSIMTAVRADPAPSAARLVAPPE</sequence>
<name>A0A077M6W4_9MICO</name>
<dbReference type="RefSeq" id="WP_048551747.1">
    <property type="nucleotide sequence ID" value="NZ_HF570958.1"/>
</dbReference>
<dbReference type="InterPro" id="IPR016181">
    <property type="entry name" value="Acyl_CoA_acyltransferase"/>
</dbReference>
<evidence type="ECO:0000313" key="2">
    <source>
        <dbReference type="EMBL" id="CCH79780.1"/>
    </source>
</evidence>
<dbReference type="CDD" id="cd04301">
    <property type="entry name" value="NAT_SF"/>
    <property type="match status" value="1"/>
</dbReference>